<keyword evidence="3" id="KW-0175">Coiled coil</keyword>
<reference evidence="6" key="1">
    <citation type="submission" date="2018-08" db="EMBL/GenBank/DDBJ databases">
        <authorList>
            <person name="Cornetti L."/>
        </authorList>
    </citation>
    <scope>NUCLEOTIDE SEQUENCE</scope>
    <source>
        <strain evidence="6">FI-BAL1-1</strain>
    </source>
</reference>
<feature type="domain" description="CCDC43 PWI-like" evidence="5">
    <location>
        <begin position="3"/>
        <end position="79"/>
    </location>
</feature>
<feature type="compositionally biased region" description="Basic residues" evidence="4">
    <location>
        <begin position="201"/>
        <end position="213"/>
    </location>
</feature>
<protein>
    <recommendedName>
        <fullName evidence="2">Coiled-coil domain-containing protein 43</fullName>
    </recommendedName>
</protein>
<gene>
    <name evidence="6" type="primary">EOG090X0H15</name>
</gene>
<accession>A0A4Y7LS23</accession>
<dbReference type="InterPro" id="IPR058771">
    <property type="entry name" value="PWI_CCDC43"/>
</dbReference>
<evidence type="ECO:0000256" key="4">
    <source>
        <dbReference type="SAM" id="MobiDB-lite"/>
    </source>
</evidence>
<feature type="compositionally biased region" description="Acidic residues" evidence="4">
    <location>
        <begin position="132"/>
        <end position="147"/>
    </location>
</feature>
<dbReference type="EMBL" id="LR000530">
    <property type="protein sequence ID" value="SVE70149.1"/>
    <property type="molecule type" value="mRNA"/>
</dbReference>
<dbReference type="Pfam" id="PF26091">
    <property type="entry name" value="PWI_CCDC43"/>
    <property type="match status" value="1"/>
</dbReference>
<proteinExistence type="evidence at transcript level"/>
<evidence type="ECO:0000259" key="5">
    <source>
        <dbReference type="Pfam" id="PF26091"/>
    </source>
</evidence>
<sequence length="213" mass="24483">MAASMAEFDVWLGVKLKSYSTEIDEVVFGDYIKGILEGEESQDEKIEALEGILAEISPTGGLIQHDICQEIIKNWELHSATEGSSVDKSIAIDEQIARIMEKQALCVVPQRKQTEEEKKMKQTILLQYAEISDGEEEGFDEEGDFDSGEDKCLPRNTNAEDVKKLEMLKKESLRQDSQKKKEKDKEDREKQKQLQLDRKEKEKKRTQKGEKKR</sequence>
<feature type="compositionally biased region" description="Basic and acidic residues" evidence="4">
    <location>
        <begin position="148"/>
        <end position="200"/>
    </location>
</feature>
<dbReference type="AlphaFoldDB" id="A0A4Y7LS23"/>
<evidence type="ECO:0000256" key="2">
    <source>
        <dbReference type="ARBA" id="ARBA00016648"/>
    </source>
</evidence>
<name>A0A4Y7LS23_9CRUS</name>
<dbReference type="PANTHER" id="PTHR31684:SF2">
    <property type="entry name" value="COILED-COIL DOMAIN-CONTAINING PROTEIN 43"/>
    <property type="match status" value="1"/>
</dbReference>
<dbReference type="InterPro" id="IPR037666">
    <property type="entry name" value="CCDC43"/>
</dbReference>
<evidence type="ECO:0000256" key="1">
    <source>
        <dbReference type="ARBA" id="ARBA00005305"/>
    </source>
</evidence>
<organism evidence="6">
    <name type="scientific">Eubosmina coregoni</name>
    <dbReference type="NCBI Taxonomy" id="186181"/>
    <lineage>
        <taxon>Eukaryota</taxon>
        <taxon>Metazoa</taxon>
        <taxon>Ecdysozoa</taxon>
        <taxon>Arthropoda</taxon>
        <taxon>Crustacea</taxon>
        <taxon>Branchiopoda</taxon>
        <taxon>Diplostraca</taxon>
        <taxon>Cladocera</taxon>
        <taxon>Anomopoda</taxon>
        <taxon>Bosminidae</taxon>
        <taxon>Eubosmina</taxon>
    </lineage>
</organism>
<comment type="similarity">
    <text evidence="1">Belongs to the CCDC43 family.</text>
</comment>
<evidence type="ECO:0000313" key="6">
    <source>
        <dbReference type="EMBL" id="SVE70149.1"/>
    </source>
</evidence>
<feature type="region of interest" description="Disordered" evidence="4">
    <location>
        <begin position="132"/>
        <end position="213"/>
    </location>
</feature>
<evidence type="ECO:0000256" key="3">
    <source>
        <dbReference type="ARBA" id="ARBA00023054"/>
    </source>
</evidence>
<dbReference type="PANTHER" id="PTHR31684">
    <property type="entry name" value="COILED-COIL DOMAIN-CONTAINING PROTEIN 43"/>
    <property type="match status" value="1"/>
</dbReference>